<comment type="caution">
    <text evidence="3">The sequence shown here is derived from an EMBL/GenBank/DDBJ whole genome shotgun (WGS) entry which is preliminary data.</text>
</comment>
<organism evidence="3 6">
    <name type="scientific">Aphanomyces astaci</name>
    <name type="common">Crayfish plague agent</name>
    <dbReference type="NCBI Taxonomy" id="112090"/>
    <lineage>
        <taxon>Eukaryota</taxon>
        <taxon>Sar</taxon>
        <taxon>Stramenopiles</taxon>
        <taxon>Oomycota</taxon>
        <taxon>Saprolegniomycetes</taxon>
        <taxon>Saprolegniales</taxon>
        <taxon>Verrucalvaceae</taxon>
        <taxon>Aphanomyces</taxon>
    </lineage>
</organism>
<dbReference type="AlphaFoldDB" id="A0A397FEY3"/>
<dbReference type="Proteomes" id="UP000266196">
    <property type="component" value="Unassembled WGS sequence"/>
</dbReference>
<sequence length="231" mass="25300">MATPLADAVIVGYCDLSAAGLRLLHHVSIDDTHVVEETVYVHGLPLLVRNFVHPDTKRPHVSILVVPEPVATDDCTLFCAEIVDLLQGSKQVLVLSSLNLPMSSDQEKCVYWSQVHATTPLNLPDLDFEPIPENSRWTIKDQFLSTLLHFLHVEYLPVTLVVVRGYKFSSSRNDDGTAEILVKLGHAAPLVIQALNMASKVAFDLHAAAATTNHLSTATSAPFSNLSLLYN</sequence>
<dbReference type="Proteomes" id="UP000265427">
    <property type="component" value="Unassembled WGS sequence"/>
</dbReference>
<evidence type="ECO:0008006" key="7">
    <source>
        <dbReference type="Google" id="ProtNLM"/>
    </source>
</evidence>
<evidence type="ECO:0000313" key="2">
    <source>
        <dbReference type="EMBL" id="RHY52856.1"/>
    </source>
</evidence>
<proteinExistence type="predicted"/>
<evidence type="ECO:0000313" key="3">
    <source>
        <dbReference type="EMBL" id="RHZ30221.1"/>
    </source>
</evidence>
<accession>A0A397FEY3</accession>
<gene>
    <name evidence="3" type="ORF">DYB31_010796</name>
    <name evidence="1" type="ORF">DYB36_005363</name>
    <name evidence="2" type="ORF">DYB38_006270</name>
</gene>
<dbReference type="VEuPathDB" id="FungiDB:H257_09665"/>
<evidence type="ECO:0000313" key="1">
    <source>
        <dbReference type="EMBL" id="RHY23442.1"/>
    </source>
</evidence>
<protein>
    <recommendedName>
        <fullName evidence="7">Proteasome assembly chaperone 1</fullName>
    </recommendedName>
</protein>
<dbReference type="Proteomes" id="UP000265716">
    <property type="component" value="Unassembled WGS sequence"/>
</dbReference>
<reference evidence="4 5" key="1">
    <citation type="submission" date="2018-08" db="EMBL/GenBank/DDBJ databases">
        <title>Aphanomyces genome sequencing and annotation.</title>
        <authorList>
            <person name="Minardi D."/>
            <person name="Oidtmann B."/>
            <person name="Van Der Giezen M."/>
            <person name="Studholme D.J."/>
        </authorList>
    </citation>
    <scope>NUCLEOTIDE SEQUENCE [LARGE SCALE GENOMIC DNA]</scope>
    <source>
        <strain evidence="3 6">197901</strain>
        <strain evidence="1 4">Kv</strain>
        <strain evidence="2 5">SA</strain>
    </source>
</reference>
<dbReference type="EMBL" id="QUTE01007194">
    <property type="protein sequence ID" value="RHZ30221.1"/>
    <property type="molecule type" value="Genomic_DNA"/>
</dbReference>
<evidence type="ECO:0000313" key="6">
    <source>
        <dbReference type="Proteomes" id="UP000266196"/>
    </source>
</evidence>
<evidence type="ECO:0000313" key="4">
    <source>
        <dbReference type="Proteomes" id="UP000265427"/>
    </source>
</evidence>
<dbReference type="EMBL" id="QUTC01006298">
    <property type="protein sequence ID" value="RHY52856.1"/>
    <property type="molecule type" value="Genomic_DNA"/>
</dbReference>
<evidence type="ECO:0000313" key="5">
    <source>
        <dbReference type="Proteomes" id="UP000265716"/>
    </source>
</evidence>
<name>A0A397FEY3_APHAT</name>
<dbReference type="EMBL" id="QUSZ01002104">
    <property type="protein sequence ID" value="RHY23442.1"/>
    <property type="molecule type" value="Genomic_DNA"/>
</dbReference>